<accession>A0ABU8K8K1</accession>
<keyword evidence="2" id="KW-1133">Transmembrane helix</keyword>
<evidence type="ECO:0000256" key="1">
    <source>
        <dbReference type="ARBA" id="ARBA00004141"/>
    </source>
</evidence>
<comment type="caution">
    <text evidence="4">The sequence shown here is derived from an EMBL/GenBank/DDBJ whole genome shotgun (WGS) entry which is preliminary data.</text>
</comment>
<feature type="transmembrane region" description="Helical" evidence="2">
    <location>
        <begin position="43"/>
        <end position="70"/>
    </location>
</feature>
<keyword evidence="5" id="KW-1185">Reference proteome</keyword>
<sequence>MKKIIAKIDCGKLFSIACTTAFLALIFATPSAAQDFNGVTSFLDAIVAAITGPIGVAVSALAVIAVGFSFMTGRMDWTFAVSVIVGIAIVFGGASFVHGLAAK</sequence>
<dbReference type="RefSeq" id="WP_337092374.1">
    <property type="nucleotide sequence ID" value="NZ_JAPYKO010000003.1"/>
</dbReference>
<feature type="transmembrane region" description="Helical" evidence="2">
    <location>
        <begin position="77"/>
        <end position="101"/>
    </location>
</feature>
<feature type="signal peptide" evidence="3">
    <location>
        <begin position="1"/>
        <end position="33"/>
    </location>
</feature>
<evidence type="ECO:0000256" key="2">
    <source>
        <dbReference type="SAM" id="Phobius"/>
    </source>
</evidence>
<dbReference type="InterPro" id="IPR007039">
    <property type="entry name" value="TrbC/VirB2"/>
</dbReference>
<evidence type="ECO:0000313" key="5">
    <source>
        <dbReference type="Proteomes" id="UP001366503"/>
    </source>
</evidence>
<evidence type="ECO:0000313" key="4">
    <source>
        <dbReference type="EMBL" id="MEI9402058.1"/>
    </source>
</evidence>
<dbReference type="EMBL" id="JAPYKO010000003">
    <property type="protein sequence ID" value="MEI9402058.1"/>
    <property type="molecule type" value="Genomic_DNA"/>
</dbReference>
<keyword evidence="2" id="KW-0812">Transmembrane</keyword>
<proteinExistence type="predicted"/>
<reference evidence="4 5" key="1">
    <citation type="submission" date="2022-12" db="EMBL/GenBank/DDBJ databases">
        <authorList>
            <person name="Muema E."/>
        </authorList>
    </citation>
    <scope>NUCLEOTIDE SEQUENCE [LARGE SCALE GENOMIC DNA]</scope>
    <source>
        <strain evidence="5">1330</strain>
    </source>
</reference>
<keyword evidence="3" id="KW-0732">Signal</keyword>
<name>A0ABU8K8K1_9HYPH</name>
<gene>
    <name evidence="4" type="ORF">O7A05_07760</name>
</gene>
<protein>
    <submittedName>
        <fullName evidence="4">TrbC/VirB2 family protein</fullName>
    </submittedName>
</protein>
<evidence type="ECO:0000256" key="3">
    <source>
        <dbReference type="SAM" id="SignalP"/>
    </source>
</evidence>
<keyword evidence="2" id="KW-0472">Membrane</keyword>
<feature type="chain" id="PRO_5046827527" evidence="3">
    <location>
        <begin position="34"/>
        <end position="103"/>
    </location>
</feature>
<dbReference type="Pfam" id="PF04956">
    <property type="entry name" value="TrbC"/>
    <property type="match status" value="1"/>
</dbReference>
<comment type="subcellular location">
    <subcellularLocation>
        <location evidence="1">Membrane</location>
        <topology evidence="1">Multi-pass membrane protein</topology>
    </subcellularLocation>
</comment>
<dbReference type="Proteomes" id="UP001366503">
    <property type="component" value="Unassembled WGS sequence"/>
</dbReference>
<organism evidence="4 5">
    <name type="scientific">Mesorhizobium argentiipisi</name>
    <dbReference type="NCBI Taxonomy" id="3015175"/>
    <lineage>
        <taxon>Bacteria</taxon>
        <taxon>Pseudomonadati</taxon>
        <taxon>Pseudomonadota</taxon>
        <taxon>Alphaproteobacteria</taxon>
        <taxon>Hyphomicrobiales</taxon>
        <taxon>Phyllobacteriaceae</taxon>
        <taxon>Mesorhizobium</taxon>
    </lineage>
</organism>